<accession>A0ABP0XSN8</accession>
<name>A0ABP0XSN8_9ROSI</name>
<feature type="compositionally biased region" description="Low complexity" evidence="3">
    <location>
        <begin position="30"/>
        <end position="50"/>
    </location>
</feature>
<proteinExistence type="inferred from homology"/>
<dbReference type="PANTHER" id="PTHR28524:SF3">
    <property type="entry name" value="SUCCINATE DEHYDROGENASE ASSEMBLY FACTOR 4, MITOCHONDRIAL"/>
    <property type="match status" value="1"/>
</dbReference>
<evidence type="ECO:0000256" key="1">
    <source>
        <dbReference type="ARBA" id="ARBA00005701"/>
    </source>
</evidence>
<evidence type="ECO:0000256" key="3">
    <source>
        <dbReference type="SAM" id="MobiDB-lite"/>
    </source>
</evidence>
<feature type="compositionally biased region" description="Basic and acidic residues" evidence="3">
    <location>
        <begin position="98"/>
        <end position="111"/>
    </location>
</feature>
<dbReference type="PANTHER" id="PTHR28524">
    <property type="entry name" value="SUCCINATE DEHYDROGENASE ASSEMBLY FACTOR 4, MITOCHONDRIAL"/>
    <property type="match status" value="1"/>
</dbReference>
<dbReference type="Proteomes" id="UP001642487">
    <property type="component" value="Chromosome 10"/>
</dbReference>
<organism evidence="4 5">
    <name type="scientific">Citrullus colocynthis</name>
    <name type="common">colocynth</name>
    <dbReference type="NCBI Taxonomy" id="252529"/>
    <lineage>
        <taxon>Eukaryota</taxon>
        <taxon>Viridiplantae</taxon>
        <taxon>Streptophyta</taxon>
        <taxon>Embryophyta</taxon>
        <taxon>Tracheophyta</taxon>
        <taxon>Spermatophyta</taxon>
        <taxon>Magnoliopsida</taxon>
        <taxon>eudicotyledons</taxon>
        <taxon>Gunneridae</taxon>
        <taxon>Pentapetalae</taxon>
        <taxon>rosids</taxon>
        <taxon>fabids</taxon>
        <taxon>Cucurbitales</taxon>
        <taxon>Cucurbitaceae</taxon>
        <taxon>Benincaseae</taxon>
        <taxon>Citrullus</taxon>
    </lineage>
</organism>
<protein>
    <recommendedName>
        <fullName evidence="2">Succinate dehydrogenase assembly factor 4, mitochondrial</fullName>
    </recommendedName>
</protein>
<evidence type="ECO:0000313" key="5">
    <source>
        <dbReference type="Proteomes" id="UP001642487"/>
    </source>
</evidence>
<comment type="similarity">
    <text evidence="1">Belongs to the SDHAF4 family.</text>
</comment>
<keyword evidence="5" id="KW-1185">Reference proteome</keyword>
<evidence type="ECO:0000313" key="4">
    <source>
        <dbReference type="EMBL" id="CAK9310737.1"/>
    </source>
</evidence>
<sequence length="111" mass="11885">MSSNLSRLFSSPLTLSALPAASRLTANSLSRLVSSSSNQQPSRSEQGGSSEEQREAGKGSLPNQHEAAIDERDGEDEGVDIKEATGEVGGPKGPEPTRYGDWERNGRCYDF</sequence>
<evidence type="ECO:0000256" key="2">
    <source>
        <dbReference type="ARBA" id="ARBA00022170"/>
    </source>
</evidence>
<dbReference type="Pfam" id="PF07896">
    <property type="entry name" value="DUF1674"/>
    <property type="match status" value="1"/>
</dbReference>
<feature type="region of interest" description="Disordered" evidence="3">
    <location>
        <begin position="30"/>
        <end position="111"/>
    </location>
</feature>
<dbReference type="InterPro" id="IPR012875">
    <property type="entry name" value="SDHF4"/>
</dbReference>
<gene>
    <name evidence="4" type="ORF">CITCOLO1_LOCUS2372</name>
</gene>
<reference evidence="4 5" key="1">
    <citation type="submission" date="2024-03" db="EMBL/GenBank/DDBJ databases">
        <authorList>
            <person name="Gkanogiannis A."/>
            <person name="Becerra Lopez-Lavalle L."/>
        </authorList>
    </citation>
    <scope>NUCLEOTIDE SEQUENCE [LARGE SCALE GENOMIC DNA]</scope>
</reference>
<dbReference type="EMBL" id="OZ021744">
    <property type="protein sequence ID" value="CAK9310737.1"/>
    <property type="molecule type" value="Genomic_DNA"/>
</dbReference>